<comment type="caution">
    <text evidence="1">The sequence shown here is derived from an EMBL/GenBank/DDBJ whole genome shotgun (WGS) entry which is preliminary data.</text>
</comment>
<accession>A0A1F6V0G8</accession>
<evidence type="ECO:0000313" key="2">
    <source>
        <dbReference type="Proteomes" id="UP000179076"/>
    </source>
</evidence>
<dbReference type="AlphaFoldDB" id="A0A1F6V0G8"/>
<evidence type="ECO:0000313" key="1">
    <source>
        <dbReference type="EMBL" id="OGI63125.1"/>
    </source>
</evidence>
<proteinExistence type="predicted"/>
<reference evidence="1 2" key="1">
    <citation type="journal article" date="2016" name="Nat. Commun.">
        <title>Thousands of microbial genomes shed light on interconnected biogeochemical processes in an aquifer system.</title>
        <authorList>
            <person name="Anantharaman K."/>
            <person name="Brown C.T."/>
            <person name="Hug L.A."/>
            <person name="Sharon I."/>
            <person name="Castelle C.J."/>
            <person name="Probst A.J."/>
            <person name="Thomas B.C."/>
            <person name="Singh A."/>
            <person name="Wilkins M.J."/>
            <person name="Karaoz U."/>
            <person name="Brodie E.L."/>
            <person name="Williams K.H."/>
            <person name="Hubbard S.S."/>
            <person name="Banfield J.F."/>
        </authorList>
    </citation>
    <scope>NUCLEOTIDE SEQUENCE [LARGE SCALE GENOMIC DNA]</scope>
</reference>
<sequence>MYVATDPLSFPINSAVLVGFALINSADVEQAFRLQAMVVRVAANGIGLMFFETAAFTNYLVRQVLYAESARRVVAAASDDGLERVSRTISTGE</sequence>
<gene>
    <name evidence="1" type="ORF">A2W18_05465</name>
</gene>
<dbReference type="Proteomes" id="UP000179076">
    <property type="component" value="Unassembled WGS sequence"/>
</dbReference>
<name>A0A1F6V0G8_9PROT</name>
<protein>
    <submittedName>
        <fullName evidence="1">Uncharacterized protein</fullName>
    </submittedName>
</protein>
<dbReference type="EMBL" id="MFSP01000161">
    <property type="protein sequence ID" value="OGI63125.1"/>
    <property type="molecule type" value="Genomic_DNA"/>
</dbReference>
<organism evidence="1 2">
    <name type="scientific">Candidatus Muproteobacteria bacterium RBG_16_60_9</name>
    <dbReference type="NCBI Taxonomy" id="1817755"/>
    <lineage>
        <taxon>Bacteria</taxon>
        <taxon>Pseudomonadati</taxon>
        <taxon>Pseudomonadota</taxon>
        <taxon>Candidatus Muproteobacteria</taxon>
    </lineage>
</organism>